<keyword evidence="10" id="KW-0472">Membrane</keyword>
<dbReference type="GO" id="GO:0034332">
    <property type="term" value="P:adherens junction organization"/>
    <property type="evidence" value="ECO:0007669"/>
    <property type="project" value="TreeGrafter"/>
</dbReference>
<dbReference type="FunFam" id="2.60.40.60:FF:000019">
    <property type="entry name" value="Cadherin 2"/>
    <property type="match status" value="1"/>
</dbReference>
<accession>A0A9Q1HUE3</accession>
<reference evidence="15" key="1">
    <citation type="journal article" date="2023" name="Science">
        <title>Genome structures resolve the early diversification of teleost fishes.</title>
        <authorList>
            <person name="Parey E."/>
            <person name="Louis A."/>
            <person name="Montfort J."/>
            <person name="Bouchez O."/>
            <person name="Roques C."/>
            <person name="Iampietro C."/>
            <person name="Lluch J."/>
            <person name="Castinel A."/>
            <person name="Donnadieu C."/>
            <person name="Desvignes T."/>
            <person name="Floi Bucao C."/>
            <person name="Jouanno E."/>
            <person name="Wen M."/>
            <person name="Mejri S."/>
            <person name="Dirks R."/>
            <person name="Jansen H."/>
            <person name="Henkel C."/>
            <person name="Chen W.J."/>
            <person name="Zahm M."/>
            <person name="Cabau C."/>
            <person name="Klopp C."/>
            <person name="Thompson A.W."/>
            <person name="Robinson-Rechavi M."/>
            <person name="Braasch I."/>
            <person name="Lecointre G."/>
            <person name="Bobe J."/>
            <person name="Postlethwait J.H."/>
            <person name="Berthelot C."/>
            <person name="Roest Crollius H."/>
            <person name="Guiguen Y."/>
        </authorList>
    </citation>
    <scope>NUCLEOTIDE SEQUENCE</scope>
    <source>
        <strain evidence="15">Concon-B</strain>
    </source>
</reference>
<evidence type="ECO:0000313" key="15">
    <source>
        <dbReference type="EMBL" id="KAJ8263244.1"/>
    </source>
</evidence>
<keyword evidence="9" id="KW-1133">Transmembrane helix</keyword>
<dbReference type="Proteomes" id="UP001152803">
    <property type="component" value="Unassembled WGS sequence"/>
</dbReference>
<keyword evidence="4" id="KW-0479">Metal-binding</keyword>
<evidence type="ECO:0000256" key="10">
    <source>
        <dbReference type="ARBA" id="ARBA00023136"/>
    </source>
</evidence>
<dbReference type="GO" id="GO:0005912">
    <property type="term" value="C:adherens junction"/>
    <property type="evidence" value="ECO:0007669"/>
    <property type="project" value="TreeGrafter"/>
</dbReference>
<evidence type="ECO:0000259" key="14">
    <source>
        <dbReference type="PROSITE" id="PS50268"/>
    </source>
</evidence>
<dbReference type="InterPro" id="IPR020894">
    <property type="entry name" value="Cadherin_CS"/>
</dbReference>
<protein>
    <recommendedName>
        <fullName evidence="14">Cadherin domain-containing protein</fullName>
    </recommendedName>
</protein>
<dbReference type="PANTHER" id="PTHR24027">
    <property type="entry name" value="CADHERIN-23"/>
    <property type="match status" value="1"/>
</dbReference>
<dbReference type="SMART" id="SM01055">
    <property type="entry name" value="Cadherin_pro"/>
    <property type="match status" value="1"/>
</dbReference>
<comment type="caution">
    <text evidence="15">The sequence shown here is derived from an EMBL/GenBank/DDBJ whole genome shotgun (WGS) entry which is preliminary data.</text>
</comment>
<keyword evidence="11" id="KW-0325">Glycoprotein</keyword>
<dbReference type="Gene3D" id="2.60.40.60">
    <property type="entry name" value="Cadherins"/>
    <property type="match status" value="3"/>
</dbReference>
<dbReference type="GO" id="GO:0007043">
    <property type="term" value="P:cell-cell junction assembly"/>
    <property type="evidence" value="ECO:0007669"/>
    <property type="project" value="TreeGrafter"/>
</dbReference>
<dbReference type="PANTHER" id="PTHR24027:SF319">
    <property type="entry name" value="CADHERIN-1"/>
    <property type="match status" value="1"/>
</dbReference>
<dbReference type="GO" id="GO:0000902">
    <property type="term" value="P:cell morphogenesis"/>
    <property type="evidence" value="ECO:0007669"/>
    <property type="project" value="TreeGrafter"/>
</dbReference>
<organism evidence="15 16">
    <name type="scientific">Conger conger</name>
    <name type="common">Conger eel</name>
    <name type="synonym">Muraena conger</name>
    <dbReference type="NCBI Taxonomy" id="82655"/>
    <lineage>
        <taxon>Eukaryota</taxon>
        <taxon>Metazoa</taxon>
        <taxon>Chordata</taxon>
        <taxon>Craniata</taxon>
        <taxon>Vertebrata</taxon>
        <taxon>Euteleostomi</taxon>
        <taxon>Actinopterygii</taxon>
        <taxon>Neopterygii</taxon>
        <taxon>Teleostei</taxon>
        <taxon>Anguilliformes</taxon>
        <taxon>Congridae</taxon>
        <taxon>Conger</taxon>
    </lineage>
</organism>
<dbReference type="PROSITE" id="PS50268">
    <property type="entry name" value="CADHERIN_2"/>
    <property type="match status" value="2"/>
</dbReference>
<evidence type="ECO:0000313" key="16">
    <source>
        <dbReference type="Proteomes" id="UP001152803"/>
    </source>
</evidence>
<feature type="domain" description="Cadherin" evidence="14">
    <location>
        <begin position="218"/>
        <end position="293"/>
    </location>
</feature>
<dbReference type="SMART" id="SM00112">
    <property type="entry name" value="CA"/>
    <property type="match status" value="2"/>
</dbReference>
<evidence type="ECO:0000256" key="6">
    <source>
        <dbReference type="ARBA" id="ARBA00022737"/>
    </source>
</evidence>
<evidence type="ECO:0000256" key="11">
    <source>
        <dbReference type="ARBA" id="ARBA00023180"/>
    </source>
</evidence>
<evidence type="ECO:0000256" key="1">
    <source>
        <dbReference type="ARBA" id="ARBA00004236"/>
    </source>
</evidence>
<evidence type="ECO:0000256" key="4">
    <source>
        <dbReference type="ARBA" id="ARBA00022723"/>
    </source>
</evidence>
<dbReference type="InterPro" id="IPR014868">
    <property type="entry name" value="Cadherin_pro_dom"/>
</dbReference>
<proteinExistence type="predicted"/>
<dbReference type="InterPro" id="IPR015919">
    <property type="entry name" value="Cadherin-like_sf"/>
</dbReference>
<dbReference type="GO" id="GO:0045296">
    <property type="term" value="F:cadherin binding"/>
    <property type="evidence" value="ECO:0007669"/>
    <property type="project" value="TreeGrafter"/>
</dbReference>
<evidence type="ECO:0000256" key="5">
    <source>
        <dbReference type="ARBA" id="ARBA00022729"/>
    </source>
</evidence>
<feature type="domain" description="Cadherin" evidence="14">
    <location>
        <begin position="294"/>
        <end position="396"/>
    </location>
</feature>
<keyword evidence="5 13" id="KW-0732">Signal</keyword>
<dbReference type="InterPro" id="IPR002126">
    <property type="entry name" value="Cadherin-like_dom"/>
</dbReference>
<evidence type="ECO:0000256" key="3">
    <source>
        <dbReference type="ARBA" id="ARBA00022692"/>
    </source>
</evidence>
<dbReference type="FunFam" id="2.60.40.60:FF:000074">
    <property type="entry name" value="Desmoglein 4"/>
    <property type="match status" value="1"/>
</dbReference>
<comment type="subcellular location">
    <subcellularLocation>
        <location evidence="1">Cell membrane</location>
    </subcellularLocation>
</comment>
<dbReference type="PROSITE" id="PS00232">
    <property type="entry name" value="CADHERIN_1"/>
    <property type="match status" value="1"/>
</dbReference>
<keyword evidence="3" id="KW-0812">Transmembrane</keyword>
<sequence length="400" mass="43821">MGRLQSLVLGVIFFLIQTFRSGFCEDGLPCQPSFDSAVFVFSVYRKTLNTGTRLGKVHLDDCGGPQKVLIQARNFHIKVDSDGTVHLNRPTTLHSGEKNFTISILGSKSERKSATVRVVHLPSPEKTPVLLMPHSSKGLKRRKRDWLIPPINIPENSRGPFPQKIVQVRSSHEGDNQTEEALEIVIFVSDQNDNKPEFTKDLFLGSIAESSPRAWSTKYKIIEGNNGGFFSVSTGPSMLEGIITTAKGLDFEKDENYTLLVTVENDAPFGALLPTSTATVTVNVVDGNDAPVFNPVEKVISKPEILKVGADLIVYTATDPDATAGKSQKMWYKSGHDPAGWLSINNETGLIKIKSPMDKDSPFVEGGRYRALILAIDDDDIPATGTGTLLIELEEVKVVK</sequence>
<dbReference type="OrthoDB" id="6079678at2759"/>
<keyword evidence="2" id="KW-1003">Cell membrane</keyword>
<dbReference type="Pfam" id="PF00028">
    <property type="entry name" value="Cadherin"/>
    <property type="match status" value="2"/>
</dbReference>
<dbReference type="GO" id="GO:0005509">
    <property type="term" value="F:calcium ion binding"/>
    <property type="evidence" value="ECO:0007669"/>
    <property type="project" value="UniProtKB-UniRule"/>
</dbReference>
<feature type="chain" id="PRO_5040442334" description="Cadherin domain-containing protein" evidence="13">
    <location>
        <begin position="25"/>
        <end position="400"/>
    </location>
</feature>
<keyword evidence="6" id="KW-0677">Repeat</keyword>
<dbReference type="PRINTS" id="PR00205">
    <property type="entry name" value="CADHERIN"/>
</dbReference>
<evidence type="ECO:0000256" key="12">
    <source>
        <dbReference type="PROSITE-ProRule" id="PRU00043"/>
    </source>
</evidence>
<keyword evidence="7 12" id="KW-0106">Calcium</keyword>
<dbReference type="GO" id="GO:0005737">
    <property type="term" value="C:cytoplasm"/>
    <property type="evidence" value="ECO:0007669"/>
    <property type="project" value="TreeGrafter"/>
</dbReference>
<dbReference type="EMBL" id="JAFJMO010000011">
    <property type="protein sequence ID" value="KAJ8263244.1"/>
    <property type="molecule type" value="Genomic_DNA"/>
</dbReference>
<evidence type="ECO:0000256" key="2">
    <source>
        <dbReference type="ARBA" id="ARBA00022475"/>
    </source>
</evidence>
<dbReference type="CDD" id="cd11304">
    <property type="entry name" value="Cadherin_repeat"/>
    <property type="match status" value="2"/>
</dbReference>
<dbReference type="InterPro" id="IPR039808">
    <property type="entry name" value="Cadherin"/>
</dbReference>
<feature type="signal peptide" evidence="13">
    <location>
        <begin position="1"/>
        <end position="24"/>
    </location>
</feature>
<keyword evidence="16" id="KW-1185">Reference proteome</keyword>
<evidence type="ECO:0000256" key="8">
    <source>
        <dbReference type="ARBA" id="ARBA00022889"/>
    </source>
</evidence>
<dbReference type="GO" id="GO:0008013">
    <property type="term" value="F:beta-catenin binding"/>
    <property type="evidence" value="ECO:0007669"/>
    <property type="project" value="TreeGrafter"/>
</dbReference>
<dbReference type="GO" id="GO:0044331">
    <property type="term" value="P:cell-cell adhesion mediated by cadherin"/>
    <property type="evidence" value="ECO:0007669"/>
    <property type="project" value="TreeGrafter"/>
</dbReference>
<dbReference type="GO" id="GO:0016342">
    <property type="term" value="C:catenin complex"/>
    <property type="evidence" value="ECO:0007669"/>
    <property type="project" value="TreeGrafter"/>
</dbReference>
<keyword evidence="8" id="KW-0130">Cell adhesion</keyword>
<evidence type="ECO:0000256" key="9">
    <source>
        <dbReference type="ARBA" id="ARBA00022989"/>
    </source>
</evidence>
<dbReference type="Pfam" id="PF08758">
    <property type="entry name" value="Cadherin_pro"/>
    <property type="match status" value="1"/>
</dbReference>
<dbReference type="AlphaFoldDB" id="A0A9Q1HUE3"/>
<dbReference type="GO" id="GO:0016477">
    <property type="term" value="P:cell migration"/>
    <property type="evidence" value="ECO:0007669"/>
    <property type="project" value="TreeGrafter"/>
</dbReference>
<evidence type="ECO:0000256" key="7">
    <source>
        <dbReference type="ARBA" id="ARBA00022837"/>
    </source>
</evidence>
<evidence type="ECO:0000256" key="13">
    <source>
        <dbReference type="SAM" id="SignalP"/>
    </source>
</evidence>
<gene>
    <name evidence="15" type="ORF">COCON_G00157010</name>
</gene>
<name>A0A9Q1HUE3_CONCO</name>
<dbReference type="GO" id="GO:0007156">
    <property type="term" value="P:homophilic cell adhesion via plasma membrane adhesion molecules"/>
    <property type="evidence" value="ECO:0007669"/>
    <property type="project" value="InterPro"/>
</dbReference>
<dbReference type="GO" id="GO:0016339">
    <property type="term" value="P:calcium-dependent cell-cell adhesion via plasma membrane cell adhesion molecules"/>
    <property type="evidence" value="ECO:0007669"/>
    <property type="project" value="TreeGrafter"/>
</dbReference>
<dbReference type="SUPFAM" id="SSF49313">
    <property type="entry name" value="Cadherin-like"/>
    <property type="match status" value="3"/>
</dbReference>